<gene>
    <name evidence="1" type="ORF">PLEPLA_LOCUS22518</name>
</gene>
<dbReference type="AlphaFoldDB" id="A0A9N7UQM6"/>
<accession>A0A9N7UQM6</accession>
<reference evidence="1" key="1">
    <citation type="submission" date="2020-03" db="EMBL/GenBank/DDBJ databases">
        <authorList>
            <person name="Weist P."/>
        </authorList>
    </citation>
    <scope>NUCLEOTIDE SEQUENCE</scope>
</reference>
<keyword evidence="2" id="KW-1185">Reference proteome</keyword>
<name>A0A9N7UQM6_PLEPL</name>
<proteinExistence type="predicted"/>
<dbReference type="Proteomes" id="UP001153269">
    <property type="component" value="Unassembled WGS sequence"/>
</dbReference>
<comment type="caution">
    <text evidence="1">The sequence shown here is derived from an EMBL/GenBank/DDBJ whole genome shotgun (WGS) entry which is preliminary data.</text>
</comment>
<dbReference type="EMBL" id="CADEAL010001668">
    <property type="protein sequence ID" value="CAB1434473.1"/>
    <property type="molecule type" value="Genomic_DNA"/>
</dbReference>
<organism evidence="1 2">
    <name type="scientific">Pleuronectes platessa</name>
    <name type="common">European plaice</name>
    <dbReference type="NCBI Taxonomy" id="8262"/>
    <lineage>
        <taxon>Eukaryota</taxon>
        <taxon>Metazoa</taxon>
        <taxon>Chordata</taxon>
        <taxon>Craniata</taxon>
        <taxon>Vertebrata</taxon>
        <taxon>Euteleostomi</taxon>
        <taxon>Actinopterygii</taxon>
        <taxon>Neopterygii</taxon>
        <taxon>Teleostei</taxon>
        <taxon>Neoteleostei</taxon>
        <taxon>Acanthomorphata</taxon>
        <taxon>Carangaria</taxon>
        <taxon>Pleuronectiformes</taxon>
        <taxon>Pleuronectoidei</taxon>
        <taxon>Pleuronectidae</taxon>
        <taxon>Pleuronectes</taxon>
    </lineage>
</organism>
<sequence length="106" mass="11563">MRRSRRGGRQSETDRQTQKHYFWQPLRAYPRQSLSLPSNCEGATPSDIVEHNLAAAALQDKPGIPPPSQVCAAGAPSPAVGTDATCFHLNMSFHARRCSQFSSPVA</sequence>
<protein>
    <submittedName>
        <fullName evidence="1">Uncharacterized protein</fullName>
    </submittedName>
</protein>
<evidence type="ECO:0000313" key="2">
    <source>
        <dbReference type="Proteomes" id="UP001153269"/>
    </source>
</evidence>
<evidence type="ECO:0000313" key="1">
    <source>
        <dbReference type="EMBL" id="CAB1434473.1"/>
    </source>
</evidence>